<protein>
    <recommendedName>
        <fullName evidence="4">CopG family transcriptional regulator</fullName>
    </recommendedName>
</protein>
<comment type="caution">
    <text evidence="2">The sequence shown here is derived from an EMBL/GenBank/DDBJ whole genome shotgun (WGS) entry which is preliminary data.</text>
</comment>
<proteinExistence type="predicted"/>
<accession>A0ABS1LRW6</accession>
<evidence type="ECO:0000313" key="3">
    <source>
        <dbReference type="Proteomes" id="UP000640912"/>
    </source>
</evidence>
<organism evidence="2 3">
    <name type="scientific">Lactobacillus kitasatonis</name>
    <dbReference type="NCBI Taxonomy" id="237446"/>
    <lineage>
        <taxon>Bacteria</taxon>
        <taxon>Bacillati</taxon>
        <taxon>Bacillota</taxon>
        <taxon>Bacilli</taxon>
        <taxon>Lactobacillales</taxon>
        <taxon>Lactobacillaceae</taxon>
        <taxon>Lactobacillus</taxon>
    </lineage>
</organism>
<name>A0ABS1LRW6_9LACO</name>
<dbReference type="RefSeq" id="WP_202017218.1">
    <property type="nucleotide sequence ID" value="NZ_JAEHNR010000001.1"/>
</dbReference>
<sequence length="98" mass="11355">MSFNAKADEKLIQKFKNEKKQLDQNIATSKSQKVNSEFTEKQTINIKLPVQGKNKIKKSYISLYLPENDIKKIKRLSKSQGYAKVSHFVQDLIEQLPD</sequence>
<evidence type="ECO:0000313" key="2">
    <source>
        <dbReference type="EMBL" id="MBL1070940.1"/>
    </source>
</evidence>
<dbReference type="Proteomes" id="UP000640912">
    <property type="component" value="Unassembled WGS sequence"/>
</dbReference>
<evidence type="ECO:0008006" key="4">
    <source>
        <dbReference type="Google" id="ProtNLM"/>
    </source>
</evidence>
<evidence type="ECO:0000256" key="1">
    <source>
        <dbReference type="SAM" id="Coils"/>
    </source>
</evidence>
<reference evidence="2 3" key="1">
    <citation type="journal article" date="2021" name="Microorganisms">
        <title>Dual Inhibition of Salmonella enterica and Clostridium perfringens by New Probiotic Candidates Isolated from Chicken Intestinal Mucosa.</title>
        <authorList>
            <person name="Lone A."/>
            <person name="Mottawea W."/>
            <person name="Ait Chait Y."/>
            <person name="Hammami R."/>
        </authorList>
    </citation>
    <scope>NUCLEOTIDE SEQUENCE [LARGE SCALE GENOMIC DNA]</scope>
    <source>
        <strain evidence="2 3">A12</strain>
    </source>
</reference>
<gene>
    <name evidence="2" type="ORF">JEM47_00035</name>
</gene>
<keyword evidence="1" id="KW-0175">Coiled coil</keyword>
<keyword evidence="3" id="KW-1185">Reference proteome</keyword>
<dbReference type="EMBL" id="JAEHNR010000001">
    <property type="protein sequence ID" value="MBL1070940.1"/>
    <property type="molecule type" value="Genomic_DNA"/>
</dbReference>
<dbReference type="CDD" id="cd22231">
    <property type="entry name" value="RHH_NikR_HicB-like"/>
    <property type="match status" value="1"/>
</dbReference>
<feature type="coiled-coil region" evidence="1">
    <location>
        <begin position="5"/>
        <end position="32"/>
    </location>
</feature>